<sequence>MEIGVRIFGAVMLILSWLTAPIFYFLGRKKANIFLPPISNPILKLSITQLARKIRRRELTSEQVVKAYVDRCKEVNPLLNAVVEDRFEAALKEAKEVDQLIASRSKTQDELEKETPLLGVPITVKESIGIKGMSLSVGSRLRENIKAQIDGDSVRNLKSAGAIPIAVTNTPELCLCWETMNLITGCTNNPYNLSRTPGGSSGGEAALISCAASIAGVGSDLAGSIRIPSMFTGIFGHKPTPGYVSLNGHYPEAIGEDFEKFLTIGPMARYADDLKCMFKVMCGKAAPALRLDEEVDLKKLKVYYMENAGFSFVDVKVHSSVRDAIRKGVKHLGSVAGCSVKKVCINELEGTAESCASTFFNMKNIPDLMSMANPDNPKEKKNVYVELVKSIFGLSNISNAGILFTLLHNSNCFIPRSRKDYYLKENDDNLKVFQNLLQNDGVFIYPTHPIPAYYHGQFRVKTAGVMYTMVFNTLGMPSTHIPMGLNSEGLPVGFQVAAAPNNDRLCLAVAKELETAFKGWVPPPSK</sequence>
<proteinExistence type="inferred from homology"/>
<dbReference type="SUPFAM" id="SSF75304">
    <property type="entry name" value="Amidase signature (AS) enzymes"/>
    <property type="match status" value="1"/>
</dbReference>
<dbReference type="AlphaFoldDB" id="A0A482WYF3"/>
<evidence type="ECO:0000256" key="2">
    <source>
        <dbReference type="PIRSR" id="PIRSR001221-1"/>
    </source>
</evidence>
<name>A0A482WYF3_LAOST</name>
<feature type="active site" description="Charge relay system" evidence="2">
    <location>
        <position position="200"/>
    </location>
</feature>
<comment type="caution">
    <text evidence="5">The sequence shown here is derived from an EMBL/GenBank/DDBJ whole genome shotgun (WGS) entry which is preliminary data.</text>
</comment>
<protein>
    <recommendedName>
        <fullName evidence="4">Amidase domain-containing protein</fullName>
    </recommendedName>
</protein>
<comment type="similarity">
    <text evidence="1">Belongs to the amidase family.</text>
</comment>
<dbReference type="PANTHER" id="PTHR43372:SF3">
    <property type="entry name" value="AT07710P-RELATED"/>
    <property type="match status" value="1"/>
</dbReference>
<feature type="active site" description="Acyl-ester intermediate" evidence="2">
    <location>
        <position position="224"/>
    </location>
</feature>
<feature type="active site" description="Charge relay system" evidence="2">
    <location>
        <position position="125"/>
    </location>
</feature>
<dbReference type="GO" id="GO:0012505">
    <property type="term" value="C:endomembrane system"/>
    <property type="evidence" value="ECO:0007669"/>
    <property type="project" value="TreeGrafter"/>
</dbReference>
<dbReference type="InterPro" id="IPR020556">
    <property type="entry name" value="Amidase_CS"/>
</dbReference>
<dbReference type="PANTHER" id="PTHR43372">
    <property type="entry name" value="FATTY-ACID AMIDE HYDROLASE"/>
    <property type="match status" value="1"/>
</dbReference>
<dbReference type="InterPro" id="IPR023631">
    <property type="entry name" value="Amidase_dom"/>
</dbReference>
<evidence type="ECO:0000256" key="3">
    <source>
        <dbReference type="SAM" id="Phobius"/>
    </source>
</evidence>
<evidence type="ECO:0000256" key="1">
    <source>
        <dbReference type="ARBA" id="ARBA00009199"/>
    </source>
</evidence>
<dbReference type="OrthoDB" id="6428749at2759"/>
<dbReference type="PROSITE" id="PS00571">
    <property type="entry name" value="AMIDASES"/>
    <property type="match status" value="1"/>
</dbReference>
<keyword evidence="3" id="KW-0812">Transmembrane</keyword>
<dbReference type="Pfam" id="PF01425">
    <property type="entry name" value="Amidase"/>
    <property type="match status" value="1"/>
</dbReference>
<dbReference type="Gene3D" id="3.90.1300.10">
    <property type="entry name" value="Amidase signature (AS) domain"/>
    <property type="match status" value="1"/>
</dbReference>
<accession>A0A482WYF3</accession>
<gene>
    <name evidence="5" type="ORF">LSTR_LSTR005572</name>
</gene>
<feature type="transmembrane region" description="Helical" evidence="3">
    <location>
        <begin position="7"/>
        <end position="27"/>
    </location>
</feature>
<dbReference type="SMR" id="A0A482WYF3"/>
<feature type="domain" description="Amidase" evidence="4">
    <location>
        <begin position="64"/>
        <end position="507"/>
    </location>
</feature>
<dbReference type="Proteomes" id="UP000291343">
    <property type="component" value="Unassembled WGS sequence"/>
</dbReference>
<evidence type="ECO:0000313" key="5">
    <source>
        <dbReference type="EMBL" id="RZF38211.1"/>
    </source>
</evidence>
<dbReference type="InterPro" id="IPR052739">
    <property type="entry name" value="FAAH2"/>
</dbReference>
<keyword evidence="3" id="KW-0472">Membrane</keyword>
<dbReference type="InterPro" id="IPR036928">
    <property type="entry name" value="AS_sf"/>
</dbReference>
<keyword evidence="3" id="KW-1133">Transmembrane helix</keyword>
<reference evidence="5 6" key="1">
    <citation type="journal article" date="2017" name="Gigascience">
        <title>Genome sequence of the small brown planthopper, Laodelphax striatellus.</title>
        <authorList>
            <person name="Zhu J."/>
            <person name="Jiang F."/>
            <person name="Wang X."/>
            <person name="Yang P."/>
            <person name="Bao Y."/>
            <person name="Zhao W."/>
            <person name="Wang W."/>
            <person name="Lu H."/>
            <person name="Wang Q."/>
            <person name="Cui N."/>
            <person name="Li J."/>
            <person name="Chen X."/>
            <person name="Luo L."/>
            <person name="Yu J."/>
            <person name="Kang L."/>
            <person name="Cui F."/>
        </authorList>
    </citation>
    <scope>NUCLEOTIDE SEQUENCE [LARGE SCALE GENOMIC DNA]</scope>
    <source>
        <strain evidence="5">Lst14</strain>
    </source>
</reference>
<dbReference type="PIRSF" id="PIRSF001221">
    <property type="entry name" value="Amidase_fungi"/>
    <property type="match status" value="1"/>
</dbReference>
<evidence type="ECO:0000313" key="6">
    <source>
        <dbReference type="Proteomes" id="UP000291343"/>
    </source>
</evidence>
<dbReference type="STRING" id="195883.A0A482WYF3"/>
<dbReference type="EMBL" id="QKKF02022802">
    <property type="protein sequence ID" value="RZF38211.1"/>
    <property type="molecule type" value="Genomic_DNA"/>
</dbReference>
<keyword evidence="6" id="KW-1185">Reference proteome</keyword>
<evidence type="ECO:0000259" key="4">
    <source>
        <dbReference type="Pfam" id="PF01425"/>
    </source>
</evidence>
<dbReference type="InParanoid" id="A0A482WYF3"/>
<organism evidence="5 6">
    <name type="scientific">Laodelphax striatellus</name>
    <name type="common">Small brown planthopper</name>
    <name type="synonym">Delphax striatella</name>
    <dbReference type="NCBI Taxonomy" id="195883"/>
    <lineage>
        <taxon>Eukaryota</taxon>
        <taxon>Metazoa</taxon>
        <taxon>Ecdysozoa</taxon>
        <taxon>Arthropoda</taxon>
        <taxon>Hexapoda</taxon>
        <taxon>Insecta</taxon>
        <taxon>Pterygota</taxon>
        <taxon>Neoptera</taxon>
        <taxon>Paraneoptera</taxon>
        <taxon>Hemiptera</taxon>
        <taxon>Auchenorrhyncha</taxon>
        <taxon>Fulgoroidea</taxon>
        <taxon>Delphacidae</taxon>
        <taxon>Criomorphinae</taxon>
        <taxon>Laodelphax</taxon>
    </lineage>
</organism>